<name>A0ABT5IR73_9NEIS</name>
<comment type="caution">
    <text evidence="2">The sequence shown here is derived from an EMBL/GenBank/DDBJ whole genome shotgun (WGS) entry which is preliminary data.</text>
</comment>
<dbReference type="PROSITE" id="PS51257">
    <property type="entry name" value="PROKAR_LIPOPROTEIN"/>
    <property type="match status" value="1"/>
</dbReference>
<keyword evidence="1" id="KW-1133">Transmembrane helix</keyword>
<dbReference type="RefSeq" id="WP_272772863.1">
    <property type="nucleotide sequence ID" value="NZ_JAQQLE010000012.1"/>
</dbReference>
<dbReference type="EMBL" id="JAQQLE010000012">
    <property type="protein sequence ID" value="MDC7715062.1"/>
    <property type="molecule type" value="Genomic_DNA"/>
</dbReference>
<keyword evidence="1" id="KW-0812">Transmembrane</keyword>
<feature type="transmembrane region" description="Helical" evidence="1">
    <location>
        <begin position="87"/>
        <end position="109"/>
    </location>
</feature>
<proteinExistence type="predicted"/>
<evidence type="ECO:0000313" key="2">
    <source>
        <dbReference type="EMBL" id="MDC7715062.1"/>
    </source>
</evidence>
<gene>
    <name evidence="2" type="ORF">PQU96_13155</name>
</gene>
<keyword evidence="1" id="KW-0472">Membrane</keyword>
<protein>
    <recommendedName>
        <fullName evidence="4">Copper resistance protein</fullName>
    </recommendedName>
</protein>
<accession>A0ABT5IR73</accession>
<evidence type="ECO:0000256" key="1">
    <source>
        <dbReference type="SAM" id="Phobius"/>
    </source>
</evidence>
<evidence type="ECO:0000313" key="3">
    <source>
        <dbReference type="Proteomes" id="UP001222030"/>
    </source>
</evidence>
<evidence type="ECO:0008006" key="4">
    <source>
        <dbReference type="Google" id="ProtNLM"/>
    </source>
</evidence>
<reference evidence="2 3" key="1">
    <citation type="submission" date="2023-01" db="EMBL/GenBank/DDBJ databases">
        <title>Novel species of the genus Vogesella isolated from rivers.</title>
        <authorList>
            <person name="Lu H."/>
        </authorList>
    </citation>
    <scope>NUCLEOTIDE SEQUENCE [LARGE SCALE GENOMIC DNA]</scope>
    <source>
        <strain evidence="2 3">LYT5W</strain>
    </source>
</reference>
<sequence>MRLIQARARQLCRLLLAAWCLVFAFGVLLGCQEQAADSHDSVAVHAQAAQSLTTVGHAAAHDTSQSPLCEQACQTLSSPLAKADVSVALPLLSTLLLVWFLLPPLLWLAPAIAPHLLSPPATGGTPPRPHLLFQRFNN</sequence>
<keyword evidence="3" id="KW-1185">Reference proteome</keyword>
<organism evidence="2 3">
    <name type="scientific">Vogesella margarita</name>
    <dbReference type="NCBI Taxonomy" id="2984199"/>
    <lineage>
        <taxon>Bacteria</taxon>
        <taxon>Pseudomonadati</taxon>
        <taxon>Pseudomonadota</taxon>
        <taxon>Betaproteobacteria</taxon>
        <taxon>Neisseriales</taxon>
        <taxon>Chromobacteriaceae</taxon>
        <taxon>Vogesella</taxon>
    </lineage>
</organism>
<dbReference type="Proteomes" id="UP001222030">
    <property type="component" value="Unassembled WGS sequence"/>
</dbReference>